<evidence type="ECO:0000256" key="7">
    <source>
        <dbReference type="SAM" id="MobiDB-lite"/>
    </source>
</evidence>
<dbReference type="PANTHER" id="PTHR10534">
    <property type="entry name" value="PYRIDOXAL KINASE"/>
    <property type="match status" value="1"/>
</dbReference>
<keyword evidence="3" id="KW-0808">Transferase</keyword>
<feature type="domain" description="Pyridoxamine kinase/Phosphomethylpyrimidine kinase" evidence="8">
    <location>
        <begin position="54"/>
        <end position="187"/>
    </location>
</feature>
<keyword evidence="5" id="KW-0418">Kinase</keyword>
<evidence type="ECO:0000256" key="6">
    <source>
        <dbReference type="ARBA" id="ARBA00022840"/>
    </source>
</evidence>
<dbReference type="Gene3D" id="3.40.1190.20">
    <property type="match status" value="1"/>
</dbReference>
<evidence type="ECO:0000256" key="4">
    <source>
        <dbReference type="ARBA" id="ARBA00022741"/>
    </source>
</evidence>
<keyword evidence="4" id="KW-0547">Nucleotide-binding</keyword>
<dbReference type="InterPro" id="IPR004625">
    <property type="entry name" value="PyrdxlKinase"/>
</dbReference>
<evidence type="ECO:0000313" key="9">
    <source>
        <dbReference type="EMBL" id="CAK9438142.1"/>
    </source>
</evidence>
<organism evidence="9 10">
    <name type="scientific">Lodderomyces beijingensis</name>
    <dbReference type="NCBI Taxonomy" id="1775926"/>
    <lineage>
        <taxon>Eukaryota</taxon>
        <taxon>Fungi</taxon>
        <taxon>Dikarya</taxon>
        <taxon>Ascomycota</taxon>
        <taxon>Saccharomycotina</taxon>
        <taxon>Pichiomycetes</taxon>
        <taxon>Debaryomycetaceae</taxon>
        <taxon>Candida/Lodderomyces clade</taxon>
        <taxon>Lodderomyces</taxon>
    </lineage>
</organism>
<proteinExistence type="inferred from homology"/>
<protein>
    <recommendedName>
        <fullName evidence="2">pyridoxal kinase</fullName>
        <ecNumber evidence="2">2.7.1.35</ecNumber>
    </recommendedName>
</protein>
<evidence type="ECO:0000313" key="10">
    <source>
        <dbReference type="Proteomes" id="UP001497383"/>
    </source>
</evidence>
<dbReference type="Pfam" id="PF08543">
    <property type="entry name" value="Phos_pyr_kin"/>
    <property type="match status" value="1"/>
</dbReference>
<reference evidence="9 10" key="1">
    <citation type="submission" date="2024-03" db="EMBL/GenBank/DDBJ databases">
        <authorList>
            <person name="Brejova B."/>
        </authorList>
    </citation>
    <scope>NUCLEOTIDE SEQUENCE [LARGE SCALE GENOMIC DNA]</scope>
    <source>
        <strain evidence="9 10">CBS 14171</strain>
    </source>
</reference>
<dbReference type="Proteomes" id="UP001497383">
    <property type="component" value="Chromosome 3"/>
</dbReference>
<dbReference type="GeneID" id="92207635"/>
<dbReference type="RefSeq" id="XP_066829377.1">
    <property type="nucleotide sequence ID" value="XM_066972438.1"/>
</dbReference>
<evidence type="ECO:0000256" key="5">
    <source>
        <dbReference type="ARBA" id="ARBA00022777"/>
    </source>
</evidence>
<name>A0ABP0ZJA2_9ASCO</name>
<evidence type="ECO:0000256" key="3">
    <source>
        <dbReference type="ARBA" id="ARBA00022679"/>
    </source>
</evidence>
<sequence>MKTVLSIQSHVVHGYVGGKAAIFPLQSQGWEVDNINTVHFSNHTGYGHFKGDVLETTELDQILNQLVDHLQIEYGALITGYIPNAELISCIASYITKLKQRDHQQQLLYLLDPVMGDNDYMYVDKSCVLEYRRLVSLRVADLVTPNQFELQLLSDVEISNGESLKRALDEVHATVPYVVVTSVDSQIVDAHDDGFIYCIVSVQDGTATTTKPQQTMFRIAKIESYFTGVGDLFSALLLDKFVANGKEEVGGSPFDRLSRSVNQVLTIMAKTLKLTHEMGMKQAKSALISDRKHSQANGVQENGAGEHHDDDDDEDIVGKMNDARTMKYFELKVIQARDYFSYDGPGEFEEIKF</sequence>
<dbReference type="InterPro" id="IPR013749">
    <property type="entry name" value="PM/HMP-P_kinase-1"/>
</dbReference>
<accession>A0ABP0ZJA2</accession>
<dbReference type="NCBIfam" id="TIGR00687">
    <property type="entry name" value="pyridox_kin"/>
    <property type="match status" value="1"/>
</dbReference>
<dbReference type="PANTHER" id="PTHR10534:SF2">
    <property type="entry name" value="PYRIDOXAL KINASE"/>
    <property type="match status" value="1"/>
</dbReference>
<dbReference type="InterPro" id="IPR029056">
    <property type="entry name" value="Ribokinase-like"/>
</dbReference>
<evidence type="ECO:0000256" key="2">
    <source>
        <dbReference type="ARBA" id="ARBA00012104"/>
    </source>
</evidence>
<feature type="region of interest" description="Disordered" evidence="7">
    <location>
        <begin position="285"/>
        <end position="317"/>
    </location>
</feature>
<keyword evidence="6" id="KW-0067">ATP-binding</keyword>
<evidence type="ECO:0000256" key="1">
    <source>
        <dbReference type="ARBA" id="ARBA00008805"/>
    </source>
</evidence>
<dbReference type="SUPFAM" id="SSF53613">
    <property type="entry name" value="Ribokinase-like"/>
    <property type="match status" value="1"/>
</dbReference>
<dbReference type="CDD" id="cd01173">
    <property type="entry name" value="pyridoxal_pyridoxamine_kinase"/>
    <property type="match status" value="1"/>
</dbReference>
<dbReference type="EC" id="2.7.1.35" evidence="2"/>
<keyword evidence="10" id="KW-1185">Reference proteome</keyword>
<gene>
    <name evidence="9" type="ORF">LODBEIA_P24390</name>
</gene>
<dbReference type="EMBL" id="OZ022407">
    <property type="protein sequence ID" value="CAK9438142.1"/>
    <property type="molecule type" value="Genomic_DNA"/>
</dbReference>
<evidence type="ECO:0000259" key="8">
    <source>
        <dbReference type="Pfam" id="PF08543"/>
    </source>
</evidence>
<comment type="similarity">
    <text evidence="1">Belongs to the pyridoxine kinase family.</text>
</comment>